<organism evidence="1 2">
    <name type="scientific">Rhodocyclus tenuis</name>
    <name type="common">Rhodospirillum tenue</name>
    <dbReference type="NCBI Taxonomy" id="1066"/>
    <lineage>
        <taxon>Bacteria</taxon>
        <taxon>Pseudomonadati</taxon>
        <taxon>Pseudomonadota</taxon>
        <taxon>Betaproteobacteria</taxon>
        <taxon>Rhodocyclales</taxon>
        <taxon>Rhodocyclaceae</taxon>
        <taxon>Rhodocyclus</taxon>
    </lineage>
</organism>
<reference evidence="1 2" key="1">
    <citation type="submission" date="2020-08" db="EMBL/GenBank/DDBJ databases">
        <title>Genome sequencing of Purple Non-Sulfur Bacteria from various extreme environments.</title>
        <authorList>
            <person name="Mayer M."/>
        </authorList>
    </citation>
    <scope>NUCLEOTIDE SEQUENCE [LARGE SCALE GENOMIC DNA]</scope>
    <source>
        <strain evidence="1 2">2761</strain>
    </source>
</reference>
<dbReference type="AlphaFoldDB" id="A0A840G7E3"/>
<accession>A0A840G7E3</accession>
<dbReference type="OrthoDB" id="9181667at2"/>
<keyword evidence="2" id="KW-1185">Reference proteome</keyword>
<dbReference type="EMBL" id="JACIGE010000007">
    <property type="protein sequence ID" value="MBB4247805.1"/>
    <property type="molecule type" value="Genomic_DNA"/>
</dbReference>
<evidence type="ECO:0000313" key="2">
    <source>
        <dbReference type="Proteomes" id="UP000587070"/>
    </source>
</evidence>
<dbReference type="RefSeq" id="WP_153116766.1">
    <property type="nucleotide sequence ID" value="NZ_JACIGE010000007.1"/>
</dbReference>
<gene>
    <name evidence="1" type="ORF">GGD90_002190</name>
</gene>
<evidence type="ECO:0000313" key="1">
    <source>
        <dbReference type="EMBL" id="MBB4247805.1"/>
    </source>
</evidence>
<comment type="caution">
    <text evidence="1">The sequence shown here is derived from an EMBL/GenBank/DDBJ whole genome shotgun (WGS) entry which is preliminary data.</text>
</comment>
<protein>
    <submittedName>
        <fullName evidence="1">Uncharacterized protein</fullName>
    </submittedName>
</protein>
<proteinExistence type="predicted"/>
<sequence length="99" mass="10383">MKIHLLPLGARFEYEGEEYVKSGPMIGSGKNGQRLIPKYAVLKPLGDGAGAAAPSATAPASAAVMQAFDTFYEKCQALVGEDRQAELAAARAAFLAALR</sequence>
<name>A0A840G7E3_RHOTE</name>
<dbReference type="Proteomes" id="UP000587070">
    <property type="component" value="Unassembled WGS sequence"/>
</dbReference>